<dbReference type="GO" id="GO:0016020">
    <property type="term" value="C:membrane"/>
    <property type="evidence" value="ECO:0007669"/>
    <property type="project" value="UniProtKB-SubCell"/>
</dbReference>
<feature type="transmembrane region" description="Helical" evidence="5">
    <location>
        <begin position="473"/>
        <end position="493"/>
    </location>
</feature>
<evidence type="ECO:0000259" key="6">
    <source>
        <dbReference type="Pfam" id="PF13906"/>
    </source>
</evidence>
<feature type="transmembrane region" description="Helical" evidence="5">
    <location>
        <begin position="413"/>
        <end position="433"/>
    </location>
</feature>
<evidence type="ECO:0000256" key="4">
    <source>
        <dbReference type="ARBA" id="ARBA00023136"/>
    </source>
</evidence>
<keyword evidence="2 5" id="KW-0812">Transmembrane</keyword>
<feature type="transmembrane region" description="Helical" evidence="5">
    <location>
        <begin position="356"/>
        <end position="376"/>
    </location>
</feature>
<dbReference type="AlphaFoldDB" id="A0AAD5LN30"/>
<feature type="domain" description="Cationic amino acid transporter C-terminal" evidence="6">
    <location>
        <begin position="473"/>
        <end position="522"/>
    </location>
</feature>
<sequence length="566" mass="61108">MTSFFGHLFRTKPLRVIHAEENSQDLPRSLSLFDLLCIGVGGTVGSGIFATTGDLISQTAGPAAVISWVIAGSVCILNAFSYMELTTRVPSSGSAYAYAYHALGELPAVIAAWLVTLEYGMSGAGVARSWAGKMEEWLTDDYPDKDFGWLNMRYTNFLAALVMALSVAVLLGGVRFGKFFVNTMSTIKVIVVMFIIVGGFAVMDTKNMSPFIPERGENADGDMAYGFQGVISGASLAFFGYIGFDEVCCLAAEAKNPKKTMPRAVIGVVLITMFLSCFSSLVLSGMVEYKDATSFGAGFTHQGLKWAATIVRAGEVGTMPVVVLISFLAQPRLNYALACDGLMPQIFAKVDDKGNLFINTLISGFVFTLIAFLIPFDTLWDIVSFGIFLSFVMTQSSLLVIRTRKASPVVAPRAVGVLVGSALIATFMYQIGYSNNGHSWALVVSIIFFAITAISCIFIAVKCPQEGNDPENYTAPLVPFLPTIAILADFYLMSQISYLGIKLSLVWIGAAVVSYFVYGYGNSAGRTGWSALLNYVPEDGTGRSPMLSVNEVRPSLNDMVKEKPKF</sequence>
<evidence type="ECO:0000256" key="5">
    <source>
        <dbReference type="SAM" id="Phobius"/>
    </source>
</evidence>
<proteinExistence type="predicted"/>
<feature type="transmembrane region" description="Helical" evidence="5">
    <location>
        <begin position="306"/>
        <end position="328"/>
    </location>
</feature>
<feature type="transmembrane region" description="Helical" evidence="5">
    <location>
        <begin position="382"/>
        <end position="401"/>
    </location>
</feature>
<keyword evidence="8" id="KW-1185">Reference proteome</keyword>
<dbReference type="GO" id="GO:0015171">
    <property type="term" value="F:amino acid transmembrane transporter activity"/>
    <property type="evidence" value="ECO:0007669"/>
    <property type="project" value="TreeGrafter"/>
</dbReference>
<evidence type="ECO:0000313" key="8">
    <source>
        <dbReference type="Proteomes" id="UP001209570"/>
    </source>
</evidence>
<dbReference type="Gene3D" id="1.20.1740.10">
    <property type="entry name" value="Amino acid/polyamine transporter I"/>
    <property type="match status" value="1"/>
</dbReference>
<gene>
    <name evidence="7" type="ORF">P43SY_003022</name>
</gene>
<feature type="transmembrane region" description="Helical" evidence="5">
    <location>
        <begin position="95"/>
        <end position="115"/>
    </location>
</feature>
<evidence type="ECO:0000256" key="2">
    <source>
        <dbReference type="ARBA" id="ARBA00022692"/>
    </source>
</evidence>
<dbReference type="Pfam" id="PF13906">
    <property type="entry name" value="AA_permease_C"/>
    <property type="match status" value="1"/>
</dbReference>
<evidence type="ECO:0000256" key="3">
    <source>
        <dbReference type="ARBA" id="ARBA00022989"/>
    </source>
</evidence>
<dbReference type="PANTHER" id="PTHR43243">
    <property type="entry name" value="INNER MEMBRANE TRANSPORTER YGJI-RELATED"/>
    <property type="match status" value="1"/>
</dbReference>
<organism evidence="7 8">
    <name type="scientific">Pythium insidiosum</name>
    <name type="common">Pythiosis disease agent</name>
    <dbReference type="NCBI Taxonomy" id="114742"/>
    <lineage>
        <taxon>Eukaryota</taxon>
        <taxon>Sar</taxon>
        <taxon>Stramenopiles</taxon>
        <taxon>Oomycota</taxon>
        <taxon>Peronosporomycetes</taxon>
        <taxon>Pythiales</taxon>
        <taxon>Pythiaceae</taxon>
        <taxon>Pythium</taxon>
    </lineage>
</organism>
<dbReference type="PANTHER" id="PTHR43243:SF82">
    <property type="entry name" value="CATIONIC AMINO ACID TRANSPORTER C-TERMINAL DOMAIN-CONTAINING PROTEIN"/>
    <property type="match status" value="1"/>
</dbReference>
<dbReference type="Pfam" id="PF13520">
    <property type="entry name" value="AA_permease_2"/>
    <property type="match status" value="1"/>
</dbReference>
<evidence type="ECO:0000256" key="1">
    <source>
        <dbReference type="ARBA" id="ARBA00004141"/>
    </source>
</evidence>
<protein>
    <recommendedName>
        <fullName evidence="6">Cationic amino acid transporter C-terminal domain-containing protein</fullName>
    </recommendedName>
</protein>
<feature type="transmembrane region" description="Helical" evidence="5">
    <location>
        <begin position="154"/>
        <end position="174"/>
    </location>
</feature>
<comment type="caution">
    <text evidence="7">The sequence shown here is derived from an EMBL/GenBank/DDBJ whole genome shotgun (WGS) entry which is preliminary data.</text>
</comment>
<evidence type="ECO:0000313" key="7">
    <source>
        <dbReference type="EMBL" id="KAJ0403717.1"/>
    </source>
</evidence>
<comment type="subcellular location">
    <subcellularLocation>
        <location evidence="1">Membrane</location>
        <topology evidence="1">Multi-pass membrane protein</topology>
    </subcellularLocation>
</comment>
<dbReference type="InterPro" id="IPR029485">
    <property type="entry name" value="CAT_C"/>
</dbReference>
<dbReference type="EMBL" id="JAKCXM010000076">
    <property type="protein sequence ID" value="KAJ0403717.1"/>
    <property type="molecule type" value="Genomic_DNA"/>
</dbReference>
<keyword evidence="3 5" id="KW-1133">Transmembrane helix</keyword>
<reference evidence="7" key="1">
    <citation type="submission" date="2021-12" db="EMBL/GenBank/DDBJ databases">
        <title>Prjna785345.</title>
        <authorList>
            <person name="Rujirawat T."/>
            <person name="Krajaejun T."/>
        </authorList>
    </citation>
    <scope>NUCLEOTIDE SEQUENCE</scope>
    <source>
        <strain evidence="7">Pi057C3</strain>
    </source>
</reference>
<dbReference type="InterPro" id="IPR002293">
    <property type="entry name" value="AA/rel_permease1"/>
</dbReference>
<feature type="transmembrane region" description="Helical" evidence="5">
    <location>
        <begin position="439"/>
        <end position="461"/>
    </location>
</feature>
<feature type="transmembrane region" description="Helical" evidence="5">
    <location>
        <begin position="186"/>
        <end position="203"/>
    </location>
</feature>
<name>A0AAD5LN30_PYTIN</name>
<feature type="transmembrane region" description="Helical" evidence="5">
    <location>
        <begin position="63"/>
        <end position="83"/>
    </location>
</feature>
<keyword evidence="4 5" id="KW-0472">Membrane</keyword>
<dbReference type="Proteomes" id="UP001209570">
    <property type="component" value="Unassembled WGS sequence"/>
</dbReference>
<accession>A0AAD5LN30</accession>
<feature type="transmembrane region" description="Helical" evidence="5">
    <location>
        <begin position="264"/>
        <end position="286"/>
    </location>
</feature>
<feature type="transmembrane region" description="Helical" evidence="5">
    <location>
        <begin position="32"/>
        <end position="51"/>
    </location>
</feature>
<feature type="transmembrane region" description="Helical" evidence="5">
    <location>
        <begin position="499"/>
        <end position="518"/>
    </location>
</feature>
<feature type="transmembrane region" description="Helical" evidence="5">
    <location>
        <begin position="223"/>
        <end position="244"/>
    </location>
</feature>